<gene>
    <name evidence="1" type="ORF">HPB49_011344</name>
</gene>
<proteinExistence type="predicted"/>
<dbReference type="Proteomes" id="UP000821865">
    <property type="component" value="Chromosome 3"/>
</dbReference>
<evidence type="ECO:0000313" key="1">
    <source>
        <dbReference type="EMBL" id="KAH7959474.1"/>
    </source>
</evidence>
<accession>A0ACB8D5D9</accession>
<dbReference type="EMBL" id="CM023472">
    <property type="protein sequence ID" value="KAH7959474.1"/>
    <property type="molecule type" value="Genomic_DNA"/>
</dbReference>
<reference evidence="1" key="1">
    <citation type="submission" date="2020-05" db="EMBL/GenBank/DDBJ databases">
        <title>Large-scale comparative analyses of tick genomes elucidate their genetic diversity and vector capacities.</title>
        <authorList>
            <person name="Jia N."/>
            <person name="Wang J."/>
            <person name="Shi W."/>
            <person name="Du L."/>
            <person name="Sun Y."/>
            <person name="Zhan W."/>
            <person name="Jiang J."/>
            <person name="Wang Q."/>
            <person name="Zhang B."/>
            <person name="Ji P."/>
            <person name="Sakyi L.B."/>
            <person name="Cui X."/>
            <person name="Yuan T."/>
            <person name="Jiang B."/>
            <person name="Yang W."/>
            <person name="Lam T.T.-Y."/>
            <person name="Chang Q."/>
            <person name="Ding S."/>
            <person name="Wang X."/>
            <person name="Zhu J."/>
            <person name="Ruan X."/>
            <person name="Zhao L."/>
            <person name="Wei J."/>
            <person name="Que T."/>
            <person name="Du C."/>
            <person name="Cheng J."/>
            <person name="Dai P."/>
            <person name="Han X."/>
            <person name="Huang E."/>
            <person name="Gao Y."/>
            <person name="Liu J."/>
            <person name="Shao H."/>
            <person name="Ye R."/>
            <person name="Li L."/>
            <person name="Wei W."/>
            <person name="Wang X."/>
            <person name="Wang C."/>
            <person name="Yang T."/>
            <person name="Huo Q."/>
            <person name="Li W."/>
            <person name="Guo W."/>
            <person name="Chen H."/>
            <person name="Zhou L."/>
            <person name="Ni X."/>
            <person name="Tian J."/>
            <person name="Zhou Y."/>
            <person name="Sheng Y."/>
            <person name="Liu T."/>
            <person name="Pan Y."/>
            <person name="Xia L."/>
            <person name="Li J."/>
            <person name="Zhao F."/>
            <person name="Cao W."/>
        </authorList>
    </citation>
    <scope>NUCLEOTIDE SEQUENCE</scope>
    <source>
        <strain evidence="1">Dsil-2018</strain>
    </source>
</reference>
<sequence length="627" mass="70621">MAGSALAPLLSTLSVCNSAERGEEDEIEAMEGTDWQLVQSKSAKKKQAAERGKSQPNASRSFQESGRVGARSSRRAAALKQRVIAASRFPNARGRAAWAVFWRLAAAFHHGRRTRASRHCEMNFQRIQNLLEHQQDPLPRFALSDNLDDSGEGDMEPLNQEGAQPEVPLVPLESPRAPPAGEVQQPYVHSSFKDKWCLWSAIRIGFGALFCLVFAAELYIIWRFRAAASSSTKLMSPWLRWEYRDGDVRAPRILVWTDPPSEISEARLIDVASGIAASKDSTAEHWTSCHFITDDPYDVPEQCAVTYDRRLLMESDLIVFHADRVNASDLPRKRGLNQLWVFLARPHRRVPYFEFDVGIRRAVRRFTALFNDRMQLFSWTMGSREDADVNVAYKSLRNRSTSADHSSSSAASVNPSYASPILRSRKDAAWIASDCERERFREEQEKLRSLNNGRHYVNAVHIHVQVLPNCGAGQCDSLADCVAQVAKKFKFILVAGTPACFQSVHDLVYEAFEHDLVPIVLPSPNITLKVPPKSVVSVADMPEPGRLHAHLRTLLDDPAEYERYFAWKQNFTVSALDDELCSLCEAFQKENLTVPAPRLDIREWWEVRARCEATPSLGIDVFSDALS</sequence>
<name>A0ACB8D5D9_DERSI</name>
<keyword evidence="2" id="KW-1185">Reference proteome</keyword>
<organism evidence="1 2">
    <name type="scientific">Dermacentor silvarum</name>
    <name type="common">Tick</name>
    <dbReference type="NCBI Taxonomy" id="543639"/>
    <lineage>
        <taxon>Eukaryota</taxon>
        <taxon>Metazoa</taxon>
        <taxon>Ecdysozoa</taxon>
        <taxon>Arthropoda</taxon>
        <taxon>Chelicerata</taxon>
        <taxon>Arachnida</taxon>
        <taxon>Acari</taxon>
        <taxon>Parasitiformes</taxon>
        <taxon>Ixodida</taxon>
        <taxon>Ixodoidea</taxon>
        <taxon>Ixodidae</taxon>
        <taxon>Rhipicephalinae</taxon>
        <taxon>Dermacentor</taxon>
    </lineage>
</organism>
<evidence type="ECO:0000313" key="2">
    <source>
        <dbReference type="Proteomes" id="UP000821865"/>
    </source>
</evidence>
<protein>
    <submittedName>
        <fullName evidence="1">Uncharacterized protein</fullName>
    </submittedName>
</protein>
<comment type="caution">
    <text evidence="1">The sequence shown here is derived from an EMBL/GenBank/DDBJ whole genome shotgun (WGS) entry which is preliminary data.</text>
</comment>